<dbReference type="Proteomes" id="UP001500466">
    <property type="component" value="Unassembled WGS sequence"/>
</dbReference>
<sequence>MTDPRDWAREQGTAPPRVDLPAHTAVNRAMPDAPPAPGAATRVALVRGPNITGQLPFCNAPGLDRKPIRRCHGQCGGKHPITVF</sequence>
<reference evidence="3" key="1">
    <citation type="journal article" date="2019" name="Int. J. Syst. Evol. Microbiol.">
        <title>The Global Catalogue of Microorganisms (GCM) 10K type strain sequencing project: providing services to taxonomists for standard genome sequencing and annotation.</title>
        <authorList>
            <consortium name="The Broad Institute Genomics Platform"/>
            <consortium name="The Broad Institute Genome Sequencing Center for Infectious Disease"/>
            <person name="Wu L."/>
            <person name="Ma J."/>
        </authorList>
    </citation>
    <scope>NUCLEOTIDE SEQUENCE [LARGE SCALE GENOMIC DNA]</scope>
    <source>
        <strain evidence="3">JCM 17986</strain>
    </source>
</reference>
<name>A0ABP9H6T9_9ACTN</name>
<keyword evidence="3" id="KW-1185">Reference proteome</keyword>
<evidence type="ECO:0000313" key="3">
    <source>
        <dbReference type="Proteomes" id="UP001500466"/>
    </source>
</evidence>
<protein>
    <submittedName>
        <fullName evidence="2">Uncharacterized protein</fullName>
    </submittedName>
</protein>
<evidence type="ECO:0000313" key="2">
    <source>
        <dbReference type="EMBL" id="GAA4962477.1"/>
    </source>
</evidence>
<evidence type="ECO:0000256" key="1">
    <source>
        <dbReference type="SAM" id="MobiDB-lite"/>
    </source>
</evidence>
<organism evidence="2 3">
    <name type="scientific">Yinghuangia aomiensis</name>
    <dbReference type="NCBI Taxonomy" id="676205"/>
    <lineage>
        <taxon>Bacteria</taxon>
        <taxon>Bacillati</taxon>
        <taxon>Actinomycetota</taxon>
        <taxon>Actinomycetes</taxon>
        <taxon>Kitasatosporales</taxon>
        <taxon>Streptomycetaceae</taxon>
        <taxon>Yinghuangia</taxon>
    </lineage>
</organism>
<feature type="region of interest" description="Disordered" evidence="1">
    <location>
        <begin position="1"/>
        <end position="21"/>
    </location>
</feature>
<proteinExistence type="predicted"/>
<comment type="caution">
    <text evidence="2">The sequence shown here is derived from an EMBL/GenBank/DDBJ whole genome shotgun (WGS) entry which is preliminary data.</text>
</comment>
<dbReference type="EMBL" id="BAABHS010000008">
    <property type="protein sequence ID" value="GAA4962477.1"/>
    <property type="molecule type" value="Genomic_DNA"/>
</dbReference>
<gene>
    <name evidence="2" type="ORF">GCM10023205_27830</name>
</gene>
<accession>A0ABP9H6T9</accession>